<proteinExistence type="predicted"/>
<dbReference type="Proteomes" id="UP000315295">
    <property type="component" value="Unassembled WGS sequence"/>
</dbReference>
<dbReference type="AlphaFoldDB" id="A0A540MJ53"/>
<name>A0A540MJ53_MALBA</name>
<keyword evidence="3" id="KW-1185">Reference proteome</keyword>
<feature type="compositionally biased region" description="Polar residues" evidence="1">
    <location>
        <begin position="68"/>
        <end position="84"/>
    </location>
</feature>
<sequence>MTTTPRPTTTPTTNAIAPAEMDHRPVNPVDPVGTPVPQAPASSTSSMALPVRARRAHQRPCTPEWMSPSGSTTDASSPQPSILS</sequence>
<feature type="compositionally biased region" description="Low complexity" evidence="1">
    <location>
        <begin position="1"/>
        <end position="13"/>
    </location>
</feature>
<evidence type="ECO:0000313" key="3">
    <source>
        <dbReference type="Proteomes" id="UP000315295"/>
    </source>
</evidence>
<gene>
    <name evidence="2" type="ORF">C1H46_015458</name>
</gene>
<feature type="region of interest" description="Disordered" evidence="1">
    <location>
        <begin position="1"/>
        <end position="84"/>
    </location>
</feature>
<accession>A0A540MJ53</accession>
<comment type="caution">
    <text evidence="2">The sequence shown here is derived from an EMBL/GenBank/DDBJ whole genome shotgun (WGS) entry which is preliminary data.</text>
</comment>
<dbReference type="EMBL" id="VIEB01000246">
    <property type="protein sequence ID" value="TQD98815.1"/>
    <property type="molecule type" value="Genomic_DNA"/>
</dbReference>
<evidence type="ECO:0000313" key="2">
    <source>
        <dbReference type="EMBL" id="TQD98815.1"/>
    </source>
</evidence>
<protein>
    <submittedName>
        <fullName evidence="2">Uncharacterized protein</fullName>
    </submittedName>
</protein>
<reference evidence="2 3" key="1">
    <citation type="journal article" date="2019" name="G3 (Bethesda)">
        <title>Sequencing of a Wild Apple (Malus baccata) Genome Unravels the Differences Between Cultivated and Wild Apple Species Regarding Disease Resistance and Cold Tolerance.</title>
        <authorList>
            <person name="Chen X."/>
        </authorList>
    </citation>
    <scope>NUCLEOTIDE SEQUENCE [LARGE SCALE GENOMIC DNA]</scope>
    <source>
        <strain evidence="3">cv. Shandingzi</strain>
        <tissue evidence="2">Leaves</tissue>
    </source>
</reference>
<organism evidence="2 3">
    <name type="scientific">Malus baccata</name>
    <name type="common">Siberian crab apple</name>
    <name type="synonym">Pyrus baccata</name>
    <dbReference type="NCBI Taxonomy" id="106549"/>
    <lineage>
        <taxon>Eukaryota</taxon>
        <taxon>Viridiplantae</taxon>
        <taxon>Streptophyta</taxon>
        <taxon>Embryophyta</taxon>
        <taxon>Tracheophyta</taxon>
        <taxon>Spermatophyta</taxon>
        <taxon>Magnoliopsida</taxon>
        <taxon>eudicotyledons</taxon>
        <taxon>Gunneridae</taxon>
        <taxon>Pentapetalae</taxon>
        <taxon>rosids</taxon>
        <taxon>fabids</taxon>
        <taxon>Rosales</taxon>
        <taxon>Rosaceae</taxon>
        <taxon>Amygdaloideae</taxon>
        <taxon>Maleae</taxon>
        <taxon>Malus</taxon>
    </lineage>
</organism>
<evidence type="ECO:0000256" key="1">
    <source>
        <dbReference type="SAM" id="MobiDB-lite"/>
    </source>
</evidence>